<dbReference type="CDD" id="cd16833">
    <property type="entry name" value="YfiH"/>
    <property type="match status" value="1"/>
</dbReference>
<dbReference type="PANTHER" id="PTHR30616">
    <property type="entry name" value="UNCHARACTERIZED PROTEIN YFIH"/>
    <property type="match status" value="1"/>
</dbReference>
<keyword evidence="4" id="KW-0808">Transferase</keyword>
<evidence type="ECO:0000256" key="4">
    <source>
        <dbReference type="ARBA" id="ARBA00022679"/>
    </source>
</evidence>
<dbReference type="Gene3D" id="3.60.140.10">
    <property type="entry name" value="CNF1/YfiH-like putative cysteine hydrolases"/>
    <property type="match status" value="1"/>
</dbReference>
<evidence type="ECO:0000256" key="8">
    <source>
        <dbReference type="ARBA" id="ARBA00047989"/>
    </source>
</evidence>
<dbReference type="AlphaFoldDB" id="A0A7Y0L3C0"/>
<evidence type="ECO:0000256" key="6">
    <source>
        <dbReference type="ARBA" id="ARBA00022801"/>
    </source>
</evidence>
<dbReference type="GO" id="GO:0017061">
    <property type="term" value="F:S-methyl-5-thioadenosine phosphorylase activity"/>
    <property type="evidence" value="ECO:0007669"/>
    <property type="project" value="UniProtKB-EC"/>
</dbReference>
<sequence>MVEFRLEGNRVVFDVHPRVQAWFSTRRGGVSLPPFDTLNLSFGVGDLKAAVTENRRRMAAWGGRELDQLVMPAQVHGNHIEWVTRLHAGRGARGAHPIPDTDGFLTEDPEVLLGLGFADCTPIFVADVNARVVGLWHAGWRGTVKGIQRVGVEMLAQRGIPPEDLLIGLGPAIGPCCYEVDEPVVREVRRVADDAVLEPVDASHSRLDVRALNRRLLEQAGVRPEHIAEAPFCTGCRSDLFFSYRVQGRLTGRMGGYICLKP</sequence>
<keyword evidence="6" id="KW-0378">Hydrolase</keyword>
<dbReference type="NCBIfam" id="TIGR00726">
    <property type="entry name" value="peptidoglycan editing factor PgeF"/>
    <property type="match status" value="1"/>
</dbReference>
<keyword evidence="7" id="KW-0862">Zinc</keyword>
<dbReference type="InterPro" id="IPR011324">
    <property type="entry name" value="Cytotoxic_necrot_fac-like_cat"/>
</dbReference>
<evidence type="ECO:0000313" key="12">
    <source>
        <dbReference type="EMBL" id="NMP21630.1"/>
    </source>
</evidence>
<evidence type="ECO:0000256" key="11">
    <source>
        <dbReference type="RuleBase" id="RU361274"/>
    </source>
</evidence>
<dbReference type="SUPFAM" id="SSF64438">
    <property type="entry name" value="CNF1/YfiH-like putative cysteine hydrolases"/>
    <property type="match status" value="1"/>
</dbReference>
<evidence type="ECO:0000313" key="13">
    <source>
        <dbReference type="Proteomes" id="UP000533476"/>
    </source>
</evidence>
<comment type="catalytic activity">
    <reaction evidence="1">
        <text>inosine + phosphate = alpha-D-ribose 1-phosphate + hypoxanthine</text>
        <dbReference type="Rhea" id="RHEA:27646"/>
        <dbReference type="ChEBI" id="CHEBI:17368"/>
        <dbReference type="ChEBI" id="CHEBI:17596"/>
        <dbReference type="ChEBI" id="CHEBI:43474"/>
        <dbReference type="ChEBI" id="CHEBI:57720"/>
        <dbReference type="EC" id="2.4.2.1"/>
    </reaction>
    <physiologicalReaction direction="left-to-right" evidence="1">
        <dbReference type="Rhea" id="RHEA:27647"/>
    </physiologicalReaction>
</comment>
<protein>
    <recommendedName>
        <fullName evidence="11">Purine nucleoside phosphorylase</fullName>
    </recommendedName>
</protein>
<dbReference type="Pfam" id="PF02578">
    <property type="entry name" value="Cu-oxidase_4"/>
    <property type="match status" value="1"/>
</dbReference>
<dbReference type="InterPro" id="IPR003730">
    <property type="entry name" value="Cu_polyphenol_OxRdtase"/>
</dbReference>
<gene>
    <name evidence="12" type="primary">pgeF</name>
    <name evidence="12" type="ORF">HIJ39_04580</name>
</gene>
<evidence type="ECO:0000256" key="10">
    <source>
        <dbReference type="ARBA" id="ARBA00049893"/>
    </source>
</evidence>
<evidence type="ECO:0000256" key="3">
    <source>
        <dbReference type="ARBA" id="ARBA00007353"/>
    </source>
</evidence>
<accession>A0A7Y0L3C0</accession>
<dbReference type="Proteomes" id="UP000533476">
    <property type="component" value="Unassembled WGS sequence"/>
</dbReference>
<evidence type="ECO:0000256" key="1">
    <source>
        <dbReference type="ARBA" id="ARBA00000553"/>
    </source>
</evidence>
<dbReference type="InterPro" id="IPR038371">
    <property type="entry name" value="Cu_polyphenol_OxRdtase_sf"/>
</dbReference>
<dbReference type="EMBL" id="JABBVZ010000010">
    <property type="protein sequence ID" value="NMP21630.1"/>
    <property type="molecule type" value="Genomic_DNA"/>
</dbReference>
<reference evidence="12 13" key="1">
    <citation type="submission" date="2020-04" db="EMBL/GenBank/DDBJ databases">
        <authorList>
            <person name="Zhang R."/>
            <person name="Schippers A."/>
        </authorList>
    </citation>
    <scope>NUCLEOTIDE SEQUENCE [LARGE SCALE GENOMIC DNA]</scope>
    <source>
        <strain evidence="12 13">DSM 109850</strain>
    </source>
</reference>
<comment type="caution">
    <text evidence="12">The sequence shown here is derived from an EMBL/GenBank/DDBJ whole genome shotgun (WGS) entry which is preliminary data.</text>
</comment>
<proteinExistence type="inferred from homology"/>
<comment type="catalytic activity">
    <reaction evidence="10">
        <text>S-methyl-5'-thioadenosine + phosphate = 5-(methylsulfanyl)-alpha-D-ribose 1-phosphate + adenine</text>
        <dbReference type="Rhea" id="RHEA:11852"/>
        <dbReference type="ChEBI" id="CHEBI:16708"/>
        <dbReference type="ChEBI" id="CHEBI:17509"/>
        <dbReference type="ChEBI" id="CHEBI:43474"/>
        <dbReference type="ChEBI" id="CHEBI:58533"/>
        <dbReference type="EC" id="2.4.2.28"/>
    </reaction>
    <physiologicalReaction direction="left-to-right" evidence="10">
        <dbReference type="Rhea" id="RHEA:11853"/>
    </physiologicalReaction>
</comment>
<evidence type="ECO:0000256" key="5">
    <source>
        <dbReference type="ARBA" id="ARBA00022723"/>
    </source>
</evidence>
<evidence type="ECO:0000256" key="9">
    <source>
        <dbReference type="ARBA" id="ARBA00048968"/>
    </source>
</evidence>
<dbReference type="GO" id="GO:0005507">
    <property type="term" value="F:copper ion binding"/>
    <property type="evidence" value="ECO:0007669"/>
    <property type="project" value="TreeGrafter"/>
</dbReference>
<evidence type="ECO:0000256" key="2">
    <source>
        <dbReference type="ARBA" id="ARBA00003215"/>
    </source>
</evidence>
<keyword evidence="13" id="KW-1185">Reference proteome</keyword>
<dbReference type="PANTHER" id="PTHR30616:SF2">
    <property type="entry name" value="PURINE NUCLEOSIDE PHOSPHORYLASE LACC1"/>
    <property type="match status" value="1"/>
</dbReference>
<organism evidence="12 13">
    <name type="scientific">Sulfobacillus harzensis</name>
    <dbReference type="NCBI Taxonomy" id="2729629"/>
    <lineage>
        <taxon>Bacteria</taxon>
        <taxon>Bacillati</taxon>
        <taxon>Bacillota</taxon>
        <taxon>Clostridia</taxon>
        <taxon>Eubacteriales</taxon>
        <taxon>Clostridiales Family XVII. Incertae Sedis</taxon>
        <taxon>Sulfobacillus</taxon>
    </lineage>
</organism>
<keyword evidence="5" id="KW-0479">Metal-binding</keyword>
<evidence type="ECO:0000256" key="7">
    <source>
        <dbReference type="ARBA" id="ARBA00022833"/>
    </source>
</evidence>
<comment type="catalytic activity">
    <reaction evidence="9">
        <text>adenosine + phosphate = alpha-D-ribose 1-phosphate + adenine</text>
        <dbReference type="Rhea" id="RHEA:27642"/>
        <dbReference type="ChEBI" id="CHEBI:16335"/>
        <dbReference type="ChEBI" id="CHEBI:16708"/>
        <dbReference type="ChEBI" id="CHEBI:43474"/>
        <dbReference type="ChEBI" id="CHEBI:57720"/>
        <dbReference type="EC" id="2.4.2.1"/>
    </reaction>
    <physiologicalReaction direction="left-to-right" evidence="9">
        <dbReference type="Rhea" id="RHEA:27643"/>
    </physiologicalReaction>
</comment>
<comment type="function">
    <text evidence="2">Purine nucleoside enzyme that catalyzes the phosphorolysis of adenosine and inosine nucleosides, yielding D-ribose 1-phosphate and the respective free bases, adenine and hypoxanthine. Also catalyzes the phosphorolysis of S-methyl-5'-thioadenosine into adenine and S-methyl-5-thio-alpha-D-ribose 1-phosphate. Also has adenosine deaminase activity.</text>
</comment>
<comment type="similarity">
    <text evidence="3 11">Belongs to the purine nucleoside phosphorylase YfiH/LACC1 family.</text>
</comment>
<comment type="catalytic activity">
    <reaction evidence="8">
        <text>adenosine + H2O + H(+) = inosine + NH4(+)</text>
        <dbReference type="Rhea" id="RHEA:24408"/>
        <dbReference type="ChEBI" id="CHEBI:15377"/>
        <dbReference type="ChEBI" id="CHEBI:15378"/>
        <dbReference type="ChEBI" id="CHEBI:16335"/>
        <dbReference type="ChEBI" id="CHEBI:17596"/>
        <dbReference type="ChEBI" id="CHEBI:28938"/>
        <dbReference type="EC" id="3.5.4.4"/>
    </reaction>
    <physiologicalReaction direction="left-to-right" evidence="8">
        <dbReference type="Rhea" id="RHEA:24409"/>
    </physiologicalReaction>
</comment>
<dbReference type="GO" id="GO:0016787">
    <property type="term" value="F:hydrolase activity"/>
    <property type="evidence" value="ECO:0007669"/>
    <property type="project" value="UniProtKB-KW"/>
</dbReference>
<name>A0A7Y0L3C0_9FIRM</name>